<accession>D6XZ55</accession>
<dbReference type="SMART" id="SM00100">
    <property type="entry name" value="cNMP"/>
    <property type="match status" value="1"/>
</dbReference>
<dbReference type="STRING" id="439292.Bsel_2849"/>
<evidence type="ECO:0000256" key="4">
    <source>
        <dbReference type="ARBA" id="ARBA00023163"/>
    </source>
</evidence>
<keyword evidence="7" id="KW-1185">Reference proteome</keyword>
<dbReference type="PANTHER" id="PTHR24567:SF74">
    <property type="entry name" value="HTH-TYPE TRANSCRIPTIONAL REGULATOR ARCR"/>
    <property type="match status" value="1"/>
</dbReference>
<dbReference type="PROSITE" id="PS50042">
    <property type="entry name" value="CNMP_BINDING_3"/>
    <property type="match status" value="1"/>
</dbReference>
<keyword evidence="2" id="KW-0238">DNA-binding</keyword>
<dbReference type="GO" id="GO:0003700">
    <property type="term" value="F:DNA-binding transcription factor activity"/>
    <property type="evidence" value="ECO:0007669"/>
    <property type="project" value="TreeGrafter"/>
</dbReference>
<dbReference type="EMBL" id="CP001791">
    <property type="protein sequence ID" value="ADI00340.1"/>
    <property type="molecule type" value="Genomic_DNA"/>
</dbReference>
<dbReference type="eggNOG" id="COG0664">
    <property type="taxonomic scope" value="Bacteria"/>
</dbReference>
<dbReference type="AlphaFoldDB" id="D6XZ55"/>
<organism evidence="6 7">
    <name type="scientific">Bacillus selenitireducens (strain ATCC 700615 / DSM 15326 / MLS10)</name>
    <dbReference type="NCBI Taxonomy" id="439292"/>
    <lineage>
        <taxon>Bacteria</taxon>
        <taxon>Bacillati</taxon>
        <taxon>Bacillota</taxon>
        <taxon>Bacilli</taxon>
        <taxon>Bacillales</taxon>
        <taxon>Bacillaceae</taxon>
        <taxon>Salisediminibacterium</taxon>
    </lineage>
</organism>
<dbReference type="InterPro" id="IPR000595">
    <property type="entry name" value="cNMP-bd_dom"/>
</dbReference>
<dbReference type="KEGG" id="bse:Bsel_2849"/>
<dbReference type="PANTHER" id="PTHR24567">
    <property type="entry name" value="CRP FAMILY TRANSCRIPTIONAL REGULATORY PROTEIN"/>
    <property type="match status" value="1"/>
</dbReference>
<dbReference type="InterPro" id="IPR018490">
    <property type="entry name" value="cNMP-bd_dom_sf"/>
</dbReference>
<keyword evidence="3" id="KW-0010">Activator</keyword>
<dbReference type="InterPro" id="IPR036388">
    <property type="entry name" value="WH-like_DNA-bd_sf"/>
</dbReference>
<keyword evidence="4" id="KW-0804">Transcription</keyword>
<dbReference type="SUPFAM" id="SSF46785">
    <property type="entry name" value="Winged helix' DNA-binding domain"/>
    <property type="match status" value="1"/>
</dbReference>
<dbReference type="GO" id="GO:0003677">
    <property type="term" value="F:DNA binding"/>
    <property type="evidence" value="ECO:0007669"/>
    <property type="project" value="UniProtKB-KW"/>
</dbReference>
<evidence type="ECO:0000256" key="2">
    <source>
        <dbReference type="ARBA" id="ARBA00023125"/>
    </source>
</evidence>
<dbReference type="Pfam" id="PF13545">
    <property type="entry name" value="HTH_Crp_2"/>
    <property type="match status" value="1"/>
</dbReference>
<reference evidence="6" key="1">
    <citation type="submission" date="2009-10" db="EMBL/GenBank/DDBJ databases">
        <title>Complete sequence of Bacillus selenitireducens MLS10.</title>
        <authorList>
            <consortium name="US DOE Joint Genome Institute"/>
            <person name="Lucas S."/>
            <person name="Copeland A."/>
            <person name="Lapidus A."/>
            <person name="Glavina del Rio T."/>
            <person name="Dalin E."/>
            <person name="Tice H."/>
            <person name="Bruce D."/>
            <person name="Goodwin L."/>
            <person name="Pitluck S."/>
            <person name="Sims D."/>
            <person name="Brettin T."/>
            <person name="Detter J.C."/>
            <person name="Han C."/>
            <person name="Larimer F."/>
            <person name="Land M."/>
            <person name="Hauser L."/>
            <person name="Kyrpides N."/>
            <person name="Ovchinnikova G."/>
            <person name="Stolz J."/>
        </authorList>
    </citation>
    <scope>NUCLEOTIDE SEQUENCE [LARGE SCALE GENOMIC DNA]</scope>
    <source>
        <strain evidence="6">MLS10</strain>
    </source>
</reference>
<evidence type="ECO:0000256" key="1">
    <source>
        <dbReference type="ARBA" id="ARBA00023015"/>
    </source>
</evidence>
<keyword evidence="1" id="KW-0805">Transcription regulation</keyword>
<evidence type="ECO:0000313" key="6">
    <source>
        <dbReference type="EMBL" id="ADI00340.1"/>
    </source>
</evidence>
<evidence type="ECO:0000256" key="3">
    <source>
        <dbReference type="ARBA" id="ARBA00023159"/>
    </source>
</evidence>
<dbReference type="InterPro" id="IPR050397">
    <property type="entry name" value="Env_Response_Regulators"/>
</dbReference>
<dbReference type="Gene3D" id="2.60.120.10">
    <property type="entry name" value="Jelly Rolls"/>
    <property type="match status" value="1"/>
</dbReference>
<dbReference type="InterPro" id="IPR036390">
    <property type="entry name" value="WH_DNA-bd_sf"/>
</dbReference>
<evidence type="ECO:0000259" key="5">
    <source>
        <dbReference type="PROSITE" id="PS50042"/>
    </source>
</evidence>
<dbReference type="RefSeq" id="WP_013173753.1">
    <property type="nucleotide sequence ID" value="NC_014219.1"/>
</dbReference>
<dbReference type="Gene3D" id="1.10.10.10">
    <property type="entry name" value="Winged helix-like DNA-binding domain superfamily/Winged helix DNA-binding domain"/>
    <property type="match status" value="1"/>
</dbReference>
<dbReference type="Pfam" id="PF00027">
    <property type="entry name" value="cNMP_binding"/>
    <property type="match status" value="1"/>
</dbReference>
<dbReference type="CDD" id="cd00038">
    <property type="entry name" value="CAP_ED"/>
    <property type="match status" value="1"/>
</dbReference>
<name>D6XZ55_BACIE</name>
<dbReference type="HOGENOM" id="CLU_075053_7_2_9"/>
<gene>
    <name evidence="6" type="ordered locus">Bsel_2849</name>
</gene>
<proteinExistence type="predicted"/>
<dbReference type="SUPFAM" id="SSF51206">
    <property type="entry name" value="cAMP-binding domain-like"/>
    <property type="match status" value="1"/>
</dbReference>
<evidence type="ECO:0000313" key="7">
    <source>
        <dbReference type="Proteomes" id="UP000000271"/>
    </source>
</evidence>
<sequence length="226" mass="25671">MKDSEYSKATEQFPFFTGLSQEAQTASKQELTTVSYEPGIILLEEGHVCRNLFFILEGTIRVYKLSPDGREVTLYRMTRGETCLITASCMLHGQPFNAVAETETAVRALSVPHRFLQTHLFQDFSFMQFLFGNTFSRFQDVMDAFSRITFDSLHQRIATAVYQRASETGFPPTVYFTHEQLAVEIGSSREVVSRALKKPLFASILTGGRGKIRIHDYEKLRRLSGS</sequence>
<dbReference type="InterPro" id="IPR014710">
    <property type="entry name" value="RmlC-like_jellyroll"/>
</dbReference>
<dbReference type="InterPro" id="IPR012318">
    <property type="entry name" value="HTH_CRP"/>
</dbReference>
<protein>
    <submittedName>
        <fullName evidence="6">Transcriptional regulator, Crp/Fnr family</fullName>
    </submittedName>
</protein>
<dbReference type="GO" id="GO:0005829">
    <property type="term" value="C:cytosol"/>
    <property type="evidence" value="ECO:0007669"/>
    <property type="project" value="TreeGrafter"/>
</dbReference>
<dbReference type="Proteomes" id="UP000000271">
    <property type="component" value="Chromosome"/>
</dbReference>
<feature type="domain" description="Cyclic nucleotide-binding" evidence="5">
    <location>
        <begin position="15"/>
        <end position="137"/>
    </location>
</feature>